<dbReference type="EMBL" id="FQZH01000002">
    <property type="protein sequence ID" value="SHJ27623.1"/>
    <property type="molecule type" value="Genomic_DNA"/>
</dbReference>
<protein>
    <submittedName>
        <fullName evidence="2">Uncharacterized protein</fullName>
    </submittedName>
</protein>
<name>A0A1M6HZM2_9FLAO</name>
<keyword evidence="1" id="KW-0472">Membrane</keyword>
<keyword evidence="1" id="KW-1133">Transmembrane helix</keyword>
<evidence type="ECO:0000313" key="2">
    <source>
        <dbReference type="EMBL" id="SHJ27623.1"/>
    </source>
</evidence>
<gene>
    <name evidence="2" type="ORF">SAMN05444337_1707</name>
</gene>
<proteinExistence type="predicted"/>
<keyword evidence="1" id="KW-0812">Transmembrane</keyword>
<organism evidence="2 3">
    <name type="scientific">Flavobacterium haoranii</name>
    <dbReference type="NCBI Taxonomy" id="683124"/>
    <lineage>
        <taxon>Bacteria</taxon>
        <taxon>Pseudomonadati</taxon>
        <taxon>Bacteroidota</taxon>
        <taxon>Flavobacteriia</taxon>
        <taxon>Flavobacteriales</taxon>
        <taxon>Flavobacteriaceae</taxon>
        <taxon>Flavobacterium</taxon>
    </lineage>
</organism>
<dbReference type="AlphaFoldDB" id="A0A1M6HZM2"/>
<evidence type="ECO:0000256" key="1">
    <source>
        <dbReference type="SAM" id="Phobius"/>
    </source>
</evidence>
<reference evidence="2 3" key="1">
    <citation type="submission" date="2016-11" db="EMBL/GenBank/DDBJ databases">
        <authorList>
            <person name="Jaros S."/>
            <person name="Januszkiewicz K."/>
            <person name="Wedrychowicz H."/>
        </authorList>
    </citation>
    <scope>NUCLEOTIDE SEQUENCE [LARGE SCALE GENOMIC DNA]</scope>
    <source>
        <strain evidence="2 3">DSM 22807</strain>
    </source>
</reference>
<sequence>MEKKLYDSIITKCALYFAFLFINGNLLIIWKV</sequence>
<keyword evidence="3" id="KW-1185">Reference proteome</keyword>
<feature type="transmembrane region" description="Helical" evidence="1">
    <location>
        <begin position="9"/>
        <end position="30"/>
    </location>
</feature>
<dbReference type="Proteomes" id="UP000184232">
    <property type="component" value="Unassembled WGS sequence"/>
</dbReference>
<evidence type="ECO:0000313" key="3">
    <source>
        <dbReference type="Proteomes" id="UP000184232"/>
    </source>
</evidence>
<accession>A0A1M6HZM2</accession>